<feature type="transmembrane region" description="Helical" evidence="7">
    <location>
        <begin position="568"/>
        <end position="590"/>
    </location>
</feature>
<evidence type="ECO:0000256" key="4">
    <source>
        <dbReference type="ARBA" id="ARBA00022989"/>
    </source>
</evidence>
<feature type="transmembrane region" description="Helical" evidence="7">
    <location>
        <begin position="540"/>
        <end position="562"/>
    </location>
</feature>
<feature type="transmembrane region" description="Helical" evidence="7">
    <location>
        <begin position="359"/>
        <end position="381"/>
    </location>
</feature>
<dbReference type="PANTHER" id="PTHR23502">
    <property type="entry name" value="MAJOR FACILITATOR SUPERFAMILY"/>
    <property type="match status" value="1"/>
</dbReference>
<dbReference type="InterPro" id="IPR011701">
    <property type="entry name" value="MFS"/>
</dbReference>
<dbReference type="Pfam" id="PF07690">
    <property type="entry name" value="MFS_1"/>
    <property type="match status" value="1"/>
</dbReference>
<evidence type="ECO:0000256" key="6">
    <source>
        <dbReference type="SAM" id="MobiDB-lite"/>
    </source>
</evidence>
<dbReference type="EMBL" id="HBNR01010645">
    <property type="protein sequence ID" value="CAE4567298.1"/>
    <property type="molecule type" value="Transcribed_RNA"/>
</dbReference>
<feature type="transmembrane region" description="Helical" evidence="7">
    <location>
        <begin position="297"/>
        <end position="318"/>
    </location>
</feature>
<keyword evidence="3 7" id="KW-0812">Transmembrane</keyword>
<evidence type="ECO:0000256" key="2">
    <source>
        <dbReference type="ARBA" id="ARBA00022448"/>
    </source>
</evidence>
<dbReference type="PANTHER" id="PTHR23502:SF132">
    <property type="entry name" value="POLYAMINE TRANSPORTER 2-RELATED"/>
    <property type="match status" value="1"/>
</dbReference>
<feature type="transmembrane region" description="Helical" evidence="7">
    <location>
        <begin position="402"/>
        <end position="425"/>
    </location>
</feature>
<feature type="transmembrane region" description="Helical" evidence="7">
    <location>
        <begin position="330"/>
        <end position="353"/>
    </location>
</feature>
<evidence type="ECO:0000256" key="7">
    <source>
        <dbReference type="SAM" id="Phobius"/>
    </source>
</evidence>
<feature type="signal peptide" evidence="8">
    <location>
        <begin position="1"/>
        <end position="29"/>
    </location>
</feature>
<gene>
    <name evidence="10" type="ORF">AMON00008_LOCUS6917</name>
</gene>
<protein>
    <recommendedName>
        <fullName evidence="9">Major facilitator superfamily (MFS) profile domain-containing protein</fullName>
    </recommendedName>
</protein>
<feature type="chain" id="PRO_5031178614" description="Major facilitator superfamily (MFS) profile domain-containing protein" evidence="8">
    <location>
        <begin position="30"/>
        <end position="640"/>
    </location>
</feature>
<feature type="region of interest" description="Disordered" evidence="6">
    <location>
        <begin position="63"/>
        <end position="101"/>
    </location>
</feature>
<evidence type="ECO:0000256" key="8">
    <source>
        <dbReference type="SAM" id="SignalP"/>
    </source>
</evidence>
<dbReference type="Gene3D" id="1.20.1720.10">
    <property type="entry name" value="Multidrug resistance protein D"/>
    <property type="match status" value="1"/>
</dbReference>
<evidence type="ECO:0000256" key="1">
    <source>
        <dbReference type="ARBA" id="ARBA00004141"/>
    </source>
</evidence>
<feature type="transmembrane region" description="Helical" evidence="7">
    <location>
        <begin position="273"/>
        <end position="291"/>
    </location>
</feature>
<feature type="transmembrane region" description="Helical" evidence="7">
    <location>
        <begin position="510"/>
        <end position="528"/>
    </location>
</feature>
<evidence type="ECO:0000256" key="5">
    <source>
        <dbReference type="ARBA" id="ARBA00023136"/>
    </source>
</evidence>
<feature type="transmembrane region" description="Helical" evidence="7">
    <location>
        <begin position="470"/>
        <end position="498"/>
    </location>
</feature>
<name>A0A7S4PZZ2_9DINO</name>
<comment type="subcellular location">
    <subcellularLocation>
        <location evidence="1">Membrane</location>
        <topology evidence="1">Multi-pass membrane protein</topology>
    </subcellularLocation>
</comment>
<dbReference type="InterPro" id="IPR020846">
    <property type="entry name" value="MFS_dom"/>
</dbReference>
<dbReference type="SUPFAM" id="SSF103473">
    <property type="entry name" value="MFS general substrate transporter"/>
    <property type="match status" value="1"/>
</dbReference>
<dbReference type="InterPro" id="IPR036259">
    <property type="entry name" value="MFS_trans_sf"/>
</dbReference>
<feature type="domain" description="Major facilitator superfamily (MFS) profile" evidence="9">
    <location>
        <begin position="207"/>
        <end position="640"/>
    </location>
</feature>
<proteinExistence type="predicted"/>
<accession>A0A7S4PZZ2</accession>
<evidence type="ECO:0000313" key="10">
    <source>
        <dbReference type="EMBL" id="CAE4567298.1"/>
    </source>
</evidence>
<dbReference type="AlphaFoldDB" id="A0A7S4PZZ2"/>
<keyword evidence="4 7" id="KW-1133">Transmembrane helix</keyword>
<feature type="transmembrane region" description="Helical" evidence="7">
    <location>
        <begin position="445"/>
        <end position="463"/>
    </location>
</feature>
<keyword evidence="2" id="KW-0813">Transport</keyword>
<feature type="compositionally biased region" description="Low complexity" evidence="6">
    <location>
        <begin position="63"/>
        <end position="86"/>
    </location>
</feature>
<sequence length="640" mass="69320">MCECSMAGSRRRRLLFAALATLTANGSFAECQGQCDEDDSPVTMLLQTSLHTTFFHSEAGANSAGMSAGNAGKQESTSSAAEASPSRRGVSGPQVSPERAAQRFAPKALQAEWSPVSAYRLQRMQVPAAVPEFVHHLLSPVTDRAMHEEAQLKLWDQHSWFGTLSKCLSIGGYVSVLLACVYLGYRGAPPLPGGASAVRHSMGKRSLVSLVLTYVVWESICTDQYLTNIIQMEADLGATEKTITFSVLEVAMAKGISGLFASMISDYIGRRRTILFLFALMPVSVAACGWAPDIRWFQAACLLQGIAEGGMAVAAGIFQDFFPCAEERASASAQLMGGVIFGPMIAPAIGGLLGRWLGWRTIFIILIPGMLASWVRLYWYLPETRQNDRRQREMYGLTWQRLTSRYYMMYMAAMVSAGTVIQFMRADMPYFLQIKGPAAVPRLETVLLVGTLAVVSVLSYVITGPDGAGVISIFCMFTAGPLFVAMHSILFVAFGFFLSRMGWLLVGSQLSYNSVTIMFYIAGEVAFLRPLEEAKAMAGALKTAIPMAVGSLLAAFLHAFVVKEEGYPTTYCILAMTASFATMAIAWIGIASDSPSDHLDFDGQFEAKEDAPETQAKPLGRVPPLGEKGPPAGDLLENLK</sequence>
<organism evidence="10">
    <name type="scientific">Alexandrium monilatum</name>
    <dbReference type="NCBI Taxonomy" id="311494"/>
    <lineage>
        <taxon>Eukaryota</taxon>
        <taxon>Sar</taxon>
        <taxon>Alveolata</taxon>
        <taxon>Dinophyceae</taxon>
        <taxon>Gonyaulacales</taxon>
        <taxon>Pyrocystaceae</taxon>
        <taxon>Alexandrium</taxon>
    </lineage>
</organism>
<feature type="compositionally biased region" description="Basic and acidic residues" evidence="6">
    <location>
        <begin position="600"/>
        <end position="611"/>
    </location>
</feature>
<dbReference type="PROSITE" id="PS50850">
    <property type="entry name" value="MFS"/>
    <property type="match status" value="1"/>
</dbReference>
<dbReference type="GO" id="GO:0005886">
    <property type="term" value="C:plasma membrane"/>
    <property type="evidence" value="ECO:0007669"/>
    <property type="project" value="TreeGrafter"/>
</dbReference>
<dbReference type="GO" id="GO:0022857">
    <property type="term" value="F:transmembrane transporter activity"/>
    <property type="evidence" value="ECO:0007669"/>
    <property type="project" value="InterPro"/>
</dbReference>
<evidence type="ECO:0000259" key="9">
    <source>
        <dbReference type="PROSITE" id="PS50850"/>
    </source>
</evidence>
<reference evidence="10" key="1">
    <citation type="submission" date="2021-01" db="EMBL/GenBank/DDBJ databases">
        <authorList>
            <person name="Corre E."/>
            <person name="Pelletier E."/>
            <person name="Niang G."/>
            <person name="Scheremetjew M."/>
            <person name="Finn R."/>
            <person name="Kale V."/>
            <person name="Holt S."/>
            <person name="Cochrane G."/>
            <person name="Meng A."/>
            <person name="Brown T."/>
            <person name="Cohen L."/>
        </authorList>
    </citation>
    <scope>NUCLEOTIDE SEQUENCE</scope>
    <source>
        <strain evidence="10">CCMP3105</strain>
    </source>
</reference>
<feature type="region of interest" description="Disordered" evidence="6">
    <location>
        <begin position="600"/>
        <end position="640"/>
    </location>
</feature>
<evidence type="ECO:0000256" key="3">
    <source>
        <dbReference type="ARBA" id="ARBA00022692"/>
    </source>
</evidence>
<keyword evidence="5 7" id="KW-0472">Membrane</keyword>
<keyword evidence="8" id="KW-0732">Signal</keyword>